<dbReference type="SUPFAM" id="SSF47729">
    <property type="entry name" value="IHF-like DNA-binding proteins"/>
    <property type="match status" value="1"/>
</dbReference>
<name>A0A2C6Y698_9PROT</name>
<dbReference type="PANTHER" id="PTHR33175:SF3">
    <property type="entry name" value="DNA-BINDING PROTEIN HU-BETA"/>
    <property type="match status" value="1"/>
</dbReference>
<evidence type="ECO:0000256" key="1">
    <source>
        <dbReference type="ARBA" id="ARBA00010529"/>
    </source>
</evidence>
<gene>
    <name evidence="5" type="ORF">CR162_03110</name>
</gene>
<proteinExistence type="inferred from homology"/>
<keyword evidence="3 5" id="KW-0238">DNA-binding</keyword>
<dbReference type="GO" id="GO:0030527">
    <property type="term" value="F:structural constituent of chromatin"/>
    <property type="evidence" value="ECO:0007669"/>
    <property type="project" value="InterPro"/>
</dbReference>
<accession>A0A2C6Y698</accession>
<dbReference type="CDD" id="cd13831">
    <property type="entry name" value="HU"/>
    <property type="match status" value="1"/>
</dbReference>
<dbReference type="Proteomes" id="UP000223527">
    <property type="component" value="Unassembled WGS sequence"/>
</dbReference>
<dbReference type="RefSeq" id="WP_099094072.1">
    <property type="nucleotide sequence ID" value="NZ_PDNU01000003.1"/>
</dbReference>
<dbReference type="GO" id="GO:0030261">
    <property type="term" value="P:chromosome condensation"/>
    <property type="evidence" value="ECO:0007669"/>
    <property type="project" value="UniProtKB-KW"/>
</dbReference>
<dbReference type="PRINTS" id="PR01727">
    <property type="entry name" value="DNABINDINGHU"/>
</dbReference>
<protein>
    <submittedName>
        <fullName evidence="5">DNA-binding protein HU</fullName>
    </submittedName>
</protein>
<keyword evidence="6" id="KW-1185">Reference proteome</keyword>
<sequence>MNHVNKQDLVAVVAETGELSKAKASEVLDAVFDAIGQSLKAKQEVRLVGFGTFSTSRRKAGKGRNPRTGEEIEIASSTTVRFKAGKALKDDLN</sequence>
<organism evidence="5 6">
    <name type="scientific">Teichococcus rhizosphaerae</name>
    <dbReference type="NCBI Taxonomy" id="1335062"/>
    <lineage>
        <taxon>Bacteria</taxon>
        <taxon>Pseudomonadati</taxon>
        <taxon>Pseudomonadota</taxon>
        <taxon>Alphaproteobacteria</taxon>
        <taxon>Acetobacterales</taxon>
        <taxon>Roseomonadaceae</taxon>
        <taxon>Roseomonas</taxon>
    </lineage>
</organism>
<dbReference type="InterPro" id="IPR000119">
    <property type="entry name" value="Hist_DNA-bd"/>
</dbReference>
<dbReference type="Pfam" id="PF00216">
    <property type="entry name" value="Bac_DNA_binding"/>
    <property type="match status" value="1"/>
</dbReference>
<reference evidence="5 6" key="1">
    <citation type="submission" date="2017-10" db="EMBL/GenBank/DDBJ databases">
        <authorList>
            <person name="Banno H."/>
            <person name="Chua N.-H."/>
        </authorList>
    </citation>
    <scope>NUCLEOTIDE SEQUENCE [LARGE SCALE GENOMIC DNA]</scope>
    <source>
        <strain evidence="5 6">YW11</strain>
    </source>
</reference>
<evidence type="ECO:0000313" key="5">
    <source>
        <dbReference type="EMBL" id="PHK96342.1"/>
    </source>
</evidence>
<dbReference type="GO" id="GO:0003677">
    <property type="term" value="F:DNA binding"/>
    <property type="evidence" value="ECO:0007669"/>
    <property type="project" value="UniProtKB-KW"/>
</dbReference>
<dbReference type="AlphaFoldDB" id="A0A2C6Y698"/>
<evidence type="ECO:0000313" key="6">
    <source>
        <dbReference type="Proteomes" id="UP000223527"/>
    </source>
</evidence>
<dbReference type="PANTHER" id="PTHR33175">
    <property type="entry name" value="DNA-BINDING PROTEIN HU"/>
    <property type="match status" value="1"/>
</dbReference>
<dbReference type="OrthoDB" id="9804203at2"/>
<dbReference type="SMART" id="SM00411">
    <property type="entry name" value="BHL"/>
    <property type="match status" value="1"/>
</dbReference>
<dbReference type="EMBL" id="PDNU01000003">
    <property type="protein sequence ID" value="PHK96342.1"/>
    <property type="molecule type" value="Genomic_DNA"/>
</dbReference>
<evidence type="ECO:0000256" key="3">
    <source>
        <dbReference type="ARBA" id="ARBA00023125"/>
    </source>
</evidence>
<evidence type="ECO:0000256" key="2">
    <source>
        <dbReference type="ARBA" id="ARBA00023067"/>
    </source>
</evidence>
<comment type="similarity">
    <text evidence="1 4">Belongs to the bacterial histone-like protein family.</text>
</comment>
<evidence type="ECO:0000256" key="4">
    <source>
        <dbReference type="RuleBase" id="RU003939"/>
    </source>
</evidence>
<dbReference type="InterPro" id="IPR010992">
    <property type="entry name" value="IHF-like_DNA-bd_dom_sf"/>
</dbReference>
<dbReference type="Gene3D" id="4.10.520.10">
    <property type="entry name" value="IHF-like DNA-binding proteins"/>
    <property type="match status" value="1"/>
</dbReference>
<keyword evidence="2" id="KW-0226">DNA condensation</keyword>
<comment type="caution">
    <text evidence="5">The sequence shown here is derived from an EMBL/GenBank/DDBJ whole genome shotgun (WGS) entry which is preliminary data.</text>
</comment>